<protein>
    <submittedName>
        <fullName evidence="1">Uncharacterized protein</fullName>
    </submittedName>
</protein>
<sequence>MSHLQRRRAFPLGAMGIFLALLVFGCAPKGVTHATMSGLSFGMSPEQSVASVELEPMYVFHTEGDDGAWTAHYYRHMSGNAVTRYLLLFDDEGLRYWGFPHEFERQRNEEIARAARWAEVEYEKAELQKLGKRAHRGY</sequence>
<comment type="caution">
    <text evidence="1">The sequence shown here is derived from an EMBL/GenBank/DDBJ whole genome shotgun (WGS) entry which is preliminary data.</text>
</comment>
<accession>A0A956NKW9</accession>
<organism evidence="1 2">
    <name type="scientific">Eiseniibacteriota bacterium</name>
    <dbReference type="NCBI Taxonomy" id="2212470"/>
    <lineage>
        <taxon>Bacteria</taxon>
        <taxon>Candidatus Eiseniibacteriota</taxon>
    </lineage>
</organism>
<evidence type="ECO:0000313" key="2">
    <source>
        <dbReference type="Proteomes" id="UP000739538"/>
    </source>
</evidence>
<reference evidence="1" key="1">
    <citation type="submission" date="2020-04" db="EMBL/GenBank/DDBJ databases">
        <authorList>
            <person name="Zhang T."/>
        </authorList>
    </citation>
    <scope>NUCLEOTIDE SEQUENCE</scope>
    <source>
        <strain evidence="1">HKST-UBA02</strain>
    </source>
</reference>
<dbReference type="EMBL" id="JAGQHS010000245">
    <property type="protein sequence ID" value="MCA9758999.1"/>
    <property type="molecule type" value="Genomic_DNA"/>
</dbReference>
<dbReference type="Proteomes" id="UP000739538">
    <property type="component" value="Unassembled WGS sequence"/>
</dbReference>
<dbReference type="PROSITE" id="PS51257">
    <property type="entry name" value="PROKAR_LIPOPROTEIN"/>
    <property type="match status" value="1"/>
</dbReference>
<reference evidence="1" key="2">
    <citation type="journal article" date="2021" name="Microbiome">
        <title>Successional dynamics and alternative stable states in a saline activated sludge microbial community over 9 years.</title>
        <authorList>
            <person name="Wang Y."/>
            <person name="Ye J."/>
            <person name="Ju F."/>
            <person name="Liu L."/>
            <person name="Boyd J.A."/>
            <person name="Deng Y."/>
            <person name="Parks D.H."/>
            <person name="Jiang X."/>
            <person name="Yin X."/>
            <person name="Woodcroft B.J."/>
            <person name="Tyson G.W."/>
            <person name="Hugenholtz P."/>
            <person name="Polz M.F."/>
            <person name="Zhang T."/>
        </authorList>
    </citation>
    <scope>NUCLEOTIDE SEQUENCE</scope>
    <source>
        <strain evidence="1">HKST-UBA02</strain>
    </source>
</reference>
<gene>
    <name evidence="1" type="ORF">KDA27_24615</name>
</gene>
<dbReference type="AlphaFoldDB" id="A0A956NKW9"/>
<name>A0A956NKW9_UNCEI</name>
<proteinExistence type="predicted"/>
<evidence type="ECO:0000313" key="1">
    <source>
        <dbReference type="EMBL" id="MCA9758999.1"/>
    </source>
</evidence>